<protein>
    <submittedName>
        <fullName evidence="2">Uncharacterized protein</fullName>
    </submittedName>
</protein>
<accession>E9HHA1</accession>
<organism evidence="2 3">
    <name type="scientific">Daphnia pulex</name>
    <name type="common">Water flea</name>
    <dbReference type="NCBI Taxonomy" id="6669"/>
    <lineage>
        <taxon>Eukaryota</taxon>
        <taxon>Metazoa</taxon>
        <taxon>Ecdysozoa</taxon>
        <taxon>Arthropoda</taxon>
        <taxon>Crustacea</taxon>
        <taxon>Branchiopoda</taxon>
        <taxon>Diplostraca</taxon>
        <taxon>Cladocera</taxon>
        <taxon>Anomopoda</taxon>
        <taxon>Daphniidae</taxon>
        <taxon>Daphnia</taxon>
    </lineage>
</organism>
<proteinExistence type="predicted"/>
<evidence type="ECO:0000313" key="2">
    <source>
        <dbReference type="EMBL" id="EFX68827.1"/>
    </source>
</evidence>
<gene>
    <name evidence="2" type="ORF">DAPPUDRAFT_329661</name>
</gene>
<reference evidence="2 3" key="1">
    <citation type="journal article" date="2011" name="Science">
        <title>The ecoresponsive genome of Daphnia pulex.</title>
        <authorList>
            <person name="Colbourne J.K."/>
            <person name="Pfrender M.E."/>
            <person name="Gilbert D."/>
            <person name="Thomas W.K."/>
            <person name="Tucker A."/>
            <person name="Oakley T.H."/>
            <person name="Tokishita S."/>
            <person name="Aerts A."/>
            <person name="Arnold G.J."/>
            <person name="Basu M.K."/>
            <person name="Bauer D.J."/>
            <person name="Caceres C.E."/>
            <person name="Carmel L."/>
            <person name="Casola C."/>
            <person name="Choi J.H."/>
            <person name="Detter J.C."/>
            <person name="Dong Q."/>
            <person name="Dusheyko S."/>
            <person name="Eads B.D."/>
            <person name="Frohlich T."/>
            <person name="Geiler-Samerotte K.A."/>
            <person name="Gerlach D."/>
            <person name="Hatcher P."/>
            <person name="Jogdeo S."/>
            <person name="Krijgsveld J."/>
            <person name="Kriventseva E.V."/>
            <person name="Kultz D."/>
            <person name="Laforsch C."/>
            <person name="Lindquist E."/>
            <person name="Lopez J."/>
            <person name="Manak J.R."/>
            <person name="Muller J."/>
            <person name="Pangilinan J."/>
            <person name="Patwardhan R.P."/>
            <person name="Pitluck S."/>
            <person name="Pritham E.J."/>
            <person name="Rechtsteiner A."/>
            <person name="Rho M."/>
            <person name="Rogozin I.B."/>
            <person name="Sakarya O."/>
            <person name="Salamov A."/>
            <person name="Schaack S."/>
            <person name="Shapiro H."/>
            <person name="Shiga Y."/>
            <person name="Skalitzky C."/>
            <person name="Smith Z."/>
            <person name="Souvorov A."/>
            <person name="Sung W."/>
            <person name="Tang Z."/>
            <person name="Tsuchiya D."/>
            <person name="Tu H."/>
            <person name="Vos H."/>
            <person name="Wang M."/>
            <person name="Wolf Y.I."/>
            <person name="Yamagata H."/>
            <person name="Yamada T."/>
            <person name="Ye Y."/>
            <person name="Shaw J.R."/>
            <person name="Andrews J."/>
            <person name="Crease T.J."/>
            <person name="Tang H."/>
            <person name="Lucas S.M."/>
            <person name="Robertson H.M."/>
            <person name="Bork P."/>
            <person name="Koonin E.V."/>
            <person name="Zdobnov E.M."/>
            <person name="Grigoriev I.V."/>
            <person name="Lynch M."/>
            <person name="Boore J.L."/>
        </authorList>
    </citation>
    <scope>NUCLEOTIDE SEQUENCE [LARGE SCALE GENOMIC DNA]</scope>
</reference>
<name>E9HHA1_DAPPU</name>
<keyword evidence="3" id="KW-1185">Reference proteome</keyword>
<dbReference type="AlphaFoldDB" id="E9HHA1"/>
<sequence length="141" mass="15857">MHSGNFRSQPFANPGPMPERWESYATIGKQIDGLHIVACRVPLKRTYLIIIILMLKKASLVAARYFIVRRGYEPEDAIAAFNKTCGCLMERANYLADFNARIREVCPNPFPLFKKRDGKVKETNKSQSTPSVSAAIPPNNT</sequence>
<dbReference type="HOGENOM" id="CLU_1827231_0_0_1"/>
<dbReference type="InParanoid" id="E9HHA1"/>
<dbReference type="EMBL" id="GL732647">
    <property type="protein sequence ID" value="EFX68827.1"/>
    <property type="molecule type" value="Genomic_DNA"/>
</dbReference>
<dbReference type="Proteomes" id="UP000000305">
    <property type="component" value="Unassembled WGS sequence"/>
</dbReference>
<evidence type="ECO:0000313" key="3">
    <source>
        <dbReference type="Proteomes" id="UP000000305"/>
    </source>
</evidence>
<feature type="compositionally biased region" description="Polar residues" evidence="1">
    <location>
        <begin position="125"/>
        <end position="141"/>
    </location>
</feature>
<dbReference type="PhylomeDB" id="E9HHA1"/>
<feature type="region of interest" description="Disordered" evidence="1">
    <location>
        <begin position="118"/>
        <end position="141"/>
    </location>
</feature>
<evidence type="ECO:0000256" key="1">
    <source>
        <dbReference type="SAM" id="MobiDB-lite"/>
    </source>
</evidence>
<dbReference type="KEGG" id="dpx:DAPPUDRAFT_329661"/>
<dbReference type="OrthoDB" id="428974at2759"/>